<gene>
    <name evidence="2" type="ORF">INT47_007684</name>
</gene>
<dbReference type="EMBL" id="JAEPRD010000235">
    <property type="protein sequence ID" value="KAG2193392.1"/>
    <property type="molecule type" value="Genomic_DNA"/>
</dbReference>
<dbReference type="AlphaFoldDB" id="A0A8H7QJA4"/>
<protein>
    <submittedName>
        <fullName evidence="2">Uncharacterized protein</fullName>
    </submittedName>
</protein>
<dbReference type="OrthoDB" id="2245303at2759"/>
<accession>A0A8H7QJA4</accession>
<comment type="caution">
    <text evidence="2">The sequence shown here is derived from an EMBL/GenBank/DDBJ whole genome shotgun (WGS) entry which is preliminary data.</text>
</comment>
<proteinExistence type="predicted"/>
<evidence type="ECO:0000313" key="3">
    <source>
        <dbReference type="Proteomes" id="UP000603453"/>
    </source>
</evidence>
<organism evidence="2 3">
    <name type="scientific">Mucor saturninus</name>
    <dbReference type="NCBI Taxonomy" id="64648"/>
    <lineage>
        <taxon>Eukaryota</taxon>
        <taxon>Fungi</taxon>
        <taxon>Fungi incertae sedis</taxon>
        <taxon>Mucoromycota</taxon>
        <taxon>Mucoromycotina</taxon>
        <taxon>Mucoromycetes</taxon>
        <taxon>Mucorales</taxon>
        <taxon>Mucorineae</taxon>
        <taxon>Mucoraceae</taxon>
        <taxon>Mucor</taxon>
    </lineage>
</organism>
<feature type="region of interest" description="Disordered" evidence="1">
    <location>
        <begin position="381"/>
        <end position="400"/>
    </location>
</feature>
<reference evidence="2" key="1">
    <citation type="submission" date="2020-12" db="EMBL/GenBank/DDBJ databases">
        <title>Metabolic potential, ecology and presence of endohyphal bacteria is reflected in genomic diversity of Mucoromycotina.</title>
        <authorList>
            <person name="Muszewska A."/>
            <person name="Okrasinska A."/>
            <person name="Steczkiewicz K."/>
            <person name="Drgas O."/>
            <person name="Orlowska M."/>
            <person name="Perlinska-Lenart U."/>
            <person name="Aleksandrzak-Piekarczyk T."/>
            <person name="Szatraj K."/>
            <person name="Zielenkiewicz U."/>
            <person name="Pilsyk S."/>
            <person name="Malc E."/>
            <person name="Mieczkowski P."/>
            <person name="Kruszewska J.S."/>
            <person name="Biernat P."/>
            <person name="Pawlowska J."/>
        </authorList>
    </citation>
    <scope>NUCLEOTIDE SEQUENCE</scope>
    <source>
        <strain evidence="2">WA0000017839</strain>
    </source>
</reference>
<evidence type="ECO:0000313" key="2">
    <source>
        <dbReference type="EMBL" id="KAG2193392.1"/>
    </source>
</evidence>
<sequence length="400" mass="45374">MNDLLCCTFCTQQYKLCEALRSHISGKKSNCSNDGNISSDSEEDNVDLDFVTVPTISKMKNTPLITDEDVTTRSYSQAIVHARKSMDRPQDEIDKNAWIIDKLGLDPFALTCSNRNGVTIEYNALCHRSNLENMIGENFECGRRRIDMKTLVIPQLVLGTAHGNISRLILSVLNLKLKAIEVFFKILTPYHPTKDHQLHTESLELKNRKYSLGKLLPEKRKYDSDIIDTIVCPNLAPLIHRSPYRNMLMKLHHFNLNDVAVLLNTDWMHVPQIKFDCAQVLAGAILLNTISGDAILLNTIEVYGRTKNVDIHHEISTPKDSTPSSIVITISKRLVGSSSLVLNLVLLLSHQVCVWIVKEIPMLVRHYFLLLHHHKQQKFTSTMTAGKRHKSSHLTKIQDP</sequence>
<name>A0A8H7QJA4_9FUNG</name>
<evidence type="ECO:0000256" key="1">
    <source>
        <dbReference type="SAM" id="MobiDB-lite"/>
    </source>
</evidence>
<dbReference type="Proteomes" id="UP000603453">
    <property type="component" value="Unassembled WGS sequence"/>
</dbReference>
<keyword evidence="3" id="KW-1185">Reference proteome</keyword>